<dbReference type="EnsemblPlants" id="Pp3c6_19501V3.1">
    <property type="protein sequence ID" value="PAC:32978328.CDS.1"/>
    <property type="gene ID" value="Pp3c6_19501"/>
</dbReference>
<protein>
    <submittedName>
        <fullName evidence="2 3">Uncharacterized protein</fullName>
    </submittedName>
</protein>
<dbReference type="InParanoid" id="A0A2K1KGB8"/>
<feature type="compositionally biased region" description="Basic and acidic residues" evidence="1">
    <location>
        <begin position="47"/>
        <end position="58"/>
    </location>
</feature>
<reference evidence="2 4" key="2">
    <citation type="journal article" date="2018" name="Plant J.">
        <title>The Physcomitrella patens chromosome-scale assembly reveals moss genome structure and evolution.</title>
        <authorList>
            <person name="Lang D."/>
            <person name="Ullrich K.K."/>
            <person name="Murat F."/>
            <person name="Fuchs J."/>
            <person name="Jenkins J."/>
            <person name="Haas F.B."/>
            <person name="Piednoel M."/>
            <person name="Gundlach H."/>
            <person name="Van Bel M."/>
            <person name="Meyberg R."/>
            <person name="Vives C."/>
            <person name="Morata J."/>
            <person name="Symeonidi A."/>
            <person name="Hiss M."/>
            <person name="Muchero W."/>
            <person name="Kamisugi Y."/>
            <person name="Saleh O."/>
            <person name="Blanc G."/>
            <person name="Decker E.L."/>
            <person name="van Gessel N."/>
            <person name="Grimwood J."/>
            <person name="Hayes R.D."/>
            <person name="Graham S.W."/>
            <person name="Gunter L.E."/>
            <person name="McDaniel S.F."/>
            <person name="Hoernstein S.N.W."/>
            <person name="Larsson A."/>
            <person name="Li F.W."/>
            <person name="Perroud P.F."/>
            <person name="Phillips J."/>
            <person name="Ranjan P."/>
            <person name="Rokshar D.S."/>
            <person name="Rothfels C.J."/>
            <person name="Schneider L."/>
            <person name="Shu S."/>
            <person name="Stevenson D.W."/>
            <person name="Thummler F."/>
            <person name="Tillich M."/>
            <person name="Villarreal Aguilar J.C."/>
            <person name="Widiez T."/>
            <person name="Wong G.K."/>
            <person name="Wymore A."/>
            <person name="Zhang Y."/>
            <person name="Zimmer A.D."/>
            <person name="Quatrano R.S."/>
            <person name="Mayer K.F.X."/>
            <person name="Goodstein D."/>
            <person name="Casacuberta J.M."/>
            <person name="Vandepoele K."/>
            <person name="Reski R."/>
            <person name="Cuming A.C."/>
            <person name="Tuskan G.A."/>
            <person name="Maumus F."/>
            <person name="Salse J."/>
            <person name="Schmutz J."/>
            <person name="Rensing S.A."/>
        </authorList>
    </citation>
    <scope>NUCLEOTIDE SEQUENCE [LARGE SCALE GENOMIC DNA]</scope>
    <source>
        <strain evidence="3 4">cv. Gransden 2004</strain>
    </source>
</reference>
<dbReference type="EnsemblPlants" id="Pp3c6_19500V3.1">
    <property type="protein sequence ID" value="PAC:32976244.CDS.1"/>
    <property type="gene ID" value="Pp3c6_19500"/>
</dbReference>
<evidence type="ECO:0000256" key="1">
    <source>
        <dbReference type="SAM" id="MobiDB-lite"/>
    </source>
</evidence>
<dbReference type="Proteomes" id="UP000006727">
    <property type="component" value="Chromosome 6"/>
</dbReference>
<accession>A0A2K1KGB8</accession>
<dbReference type="AlphaFoldDB" id="A0A2K1KGB8"/>
<proteinExistence type="predicted"/>
<evidence type="ECO:0000313" key="2">
    <source>
        <dbReference type="EMBL" id="PNR52822.1"/>
    </source>
</evidence>
<gene>
    <name evidence="2" type="ORF">PHYPA_009197</name>
</gene>
<organism evidence="2">
    <name type="scientific">Physcomitrium patens</name>
    <name type="common">Spreading-leaved earth moss</name>
    <name type="synonym">Physcomitrella patens</name>
    <dbReference type="NCBI Taxonomy" id="3218"/>
    <lineage>
        <taxon>Eukaryota</taxon>
        <taxon>Viridiplantae</taxon>
        <taxon>Streptophyta</taxon>
        <taxon>Embryophyta</taxon>
        <taxon>Bryophyta</taxon>
        <taxon>Bryophytina</taxon>
        <taxon>Bryopsida</taxon>
        <taxon>Funariidae</taxon>
        <taxon>Funariales</taxon>
        <taxon>Funariaceae</taxon>
        <taxon>Physcomitrium</taxon>
    </lineage>
</organism>
<reference evidence="3" key="3">
    <citation type="submission" date="2020-12" db="UniProtKB">
        <authorList>
            <consortium name="EnsemblPlants"/>
        </authorList>
    </citation>
    <scope>IDENTIFICATION</scope>
</reference>
<dbReference type="Gramene" id="Pp3c6_19500V3.1">
    <property type="protein sequence ID" value="PAC:32976244.CDS.1"/>
    <property type="gene ID" value="Pp3c6_19500"/>
</dbReference>
<reference evidence="2 4" key="1">
    <citation type="journal article" date="2008" name="Science">
        <title>The Physcomitrella genome reveals evolutionary insights into the conquest of land by plants.</title>
        <authorList>
            <person name="Rensing S."/>
            <person name="Lang D."/>
            <person name="Zimmer A."/>
            <person name="Terry A."/>
            <person name="Salamov A."/>
            <person name="Shapiro H."/>
            <person name="Nishiyama T."/>
            <person name="Perroud P.-F."/>
            <person name="Lindquist E."/>
            <person name="Kamisugi Y."/>
            <person name="Tanahashi T."/>
            <person name="Sakakibara K."/>
            <person name="Fujita T."/>
            <person name="Oishi K."/>
            <person name="Shin-I T."/>
            <person name="Kuroki Y."/>
            <person name="Toyoda A."/>
            <person name="Suzuki Y."/>
            <person name="Hashimoto A."/>
            <person name="Yamaguchi K."/>
            <person name="Sugano A."/>
            <person name="Kohara Y."/>
            <person name="Fujiyama A."/>
            <person name="Anterola A."/>
            <person name="Aoki S."/>
            <person name="Ashton N."/>
            <person name="Barbazuk W.B."/>
            <person name="Barker E."/>
            <person name="Bennetzen J."/>
            <person name="Bezanilla M."/>
            <person name="Blankenship R."/>
            <person name="Cho S.H."/>
            <person name="Dutcher S."/>
            <person name="Estelle M."/>
            <person name="Fawcett J.A."/>
            <person name="Gundlach H."/>
            <person name="Hanada K."/>
            <person name="Heyl A."/>
            <person name="Hicks K.A."/>
            <person name="Hugh J."/>
            <person name="Lohr M."/>
            <person name="Mayer K."/>
            <person name="Melkozernov A."/>
            <person name="Murata T."/>
            <person name="Nelson D."/>
            <person name="Pils B."/>
            <person name="Prigge M."/>
            <person name="Reiss B."/>
            <person name="Renner T."/>
            <person name="Rombauts S."/>
            <person name="Rushton P."/>
            <person name="Sanderfoot A."/>
            <person name="Schween G."/>
            <person name="Shiu S.-H."/>
            <person name="Stueber K."/>
            <person name="Theodoulou F.L."/>
            <person name="Tu H."/>
            <person name="Van de Peer Y."/>
            <person name="Verrier P.J."/>
            <person name="Waters E."/>
            <person name="Wood A."/>
            <person name="Yang L."/>
            <person name="Cove D."/>
            <person name="Cuming A."/>
            <person name="Hasebe M."/>
            <person name="Lucas S."/>
            <person name="Mishler D.B."/>
            <person name="Reski R."/>
            <person name="Grigoriev I."/>
            <person name="Quatrano R.S."/>
            <person name="Boore J.L."/>
        </authorList>
    </citation>
    <scope>NUCLEOTIDE SEQUENCE [LARGE SCALE GENOMIC DNA]</scope>
    <source>
        <strain evidence="3 4">cv. Gransden 2004</strain>
    </source>
</reference>
<feature type="region of interest" description="Disordered" evidence="1">
    <location>
        <begin position="38"/>
        <end position="58"/>
    </location>
</feature>
<name>A0A2K1KGB8_PHYPA</name>
<keyword evidence="4" id="KW-1185">Reference proteome</keyword>
<evidence type="ECO:0000313" key="4">
    <source>
        <dbReference type="Proteomes" id="UP000006727"/>
    </source>
</evidence>
<dbReference type="Gramene" id="Pp3c6_19501V3.1">
    <property type="protein sequence ID" value="PAC:32978328.CDS.1"/>
    <property type="gene ID" value="Pp3c6_19501"/>
</dbReference>
<dbReference type="EMBL" id="ABEU02000006">
    <property type="protein sequence ID" value="PNR52822.1"/>
    <property type="molecule type" value="Genomic_DNA"/>
</dbReference>
<sequence>MTPFSLLVNYIKLYYLCHSMGTWSSGMILALGARGREFDSRSAPPELGDRCEDSRLRV</sequence>
<evidence type="ECO:0000313" key="3">
    <source>
        <dbReference type="EnsemblPlants" id="PAC:32976244.CDS.1"/>
    </source>
</evidence>